<comment type="caution">
    <text evidence="2">The sequence shown here is derived from an EMBL/GenBank/DDBJ whole genome shotgun (WGS) entry which is preliminary data.</text>
</comment>
<gene>
    <name evidence="2" type="ORF">GGP41_000441</name>
</gene>
<proteinExistence type="predicted"/>
<name>A0A8H6DYW9_COCSA</name>
<dbReference type="EMBL" id="WNKQ01000004">
    <property type="protein sequence ID" value="KAF5851670.1"/>
    <property type="molecule type" value="Genomic_DNA"/>
</dbReference>
<evidence type="ECO:0000256" key="1">
    <source>
        <dbReference type="SAM" id="MobiDB-lite"/>
    </source>
</evidence>
<reference evidence="2" key="1">
    <citation type="submission" date="2019-11" db="EMBL/GenBank/DDBJ databases">
        <title>Bipolaris sorokiniana Genome sequencing.</title>
        <authorList>
            <person name="Wang H."/>
        </authorList>
    </citation>
    <scope>NUCLEOTIDE SEQUENCE</scope>
</reference>
<sequence length="73" mass="7773">MSTRYTQSLIDLHQLSMASESRYACGASGQGLRPLPALAKRAYVGITGDTKSPTPPKLPPIGKLTSYHADNQG</sequence>
<evidence type="ECO:0000313" key="2">
    <source>
        <dbReference type="EMBL" id="KAF5851670.1"/>
    </source>
</evidence>
<organism evidence="2 3">
    <name type="scientific">Cochliobolus sativus</name>
    <name type="common">Common root rot and spot blotch fungus</name>
    <name type="synonym">Bipolaris sorokiniana</name>
    <dbReference type="NCBI Taxonomy" id="45130"/>
    <lineage>
        <taxon>Eukaryota</taxon>
        <taxon>Fungi</taxon>
        <taxon>Dikarya</taxon>
        <taxon>Ascomycota</taxon>
        <taxon>Pezizomycotina</taxon>
        <taxon>Dothideomycetes</taxon>
        <taxon>Pleosporomycetidae</taxon>
        <taxon>Pleosporales</taxon>
        <taxon>Pleosporineae</taxon>
        <taxon>Pleosporaceae</taxon>
        <taxon>Bipolaris</taxon>
    </lineage>
</organism>
<protein>
    <submittedName>
        <fullName evidence="2">Uncharacterized protein</fullName>
    </submittedName>
</protein>
<accession>A0A8H6DYW9</accession>
<dbReference type="AlphaFoldDB" id="A0A8H6DYW9"/>
<feature type="region of interest" description="Disordered" evidence="1">
    <location>
        <begin position="48"/>
        <end position="73"/>
    </location>
</feature>
<evidence type="ECO:0000313" key="3">
    <source>
        <dbReference type="Proteomes" id="UP000624244"/>
    </source>
</evidence>
<dbReference type="Proteomes" id="UP000624244">
    <property type="component" value="Unassembled WGS sequence"/>
</dbReference>